<evidence type="ECO:0000256" key="1">
    <source>
        <dbReference type="ARBA" id="ARBA00007707"/>
    </source>
</evidence>
<dbReference type="Pfam" id="PF14602">
    <property type="entry name" value="Hexapep_2"/>
    <property type="match status" value="1"/>
</dbReference>
<dbReference type="InterPro" id="IPR029044">
    <property type="entry name" value="Nucleotide-diphossugar_trans"/>
</dbReference>
<dbReference type="InterPro" id="IPR005835">
    <property type="entry name" value="NTP_transferase_dom"/>
</dbReference>
<protein>
    <recommendedName>
        <fullName evidence="3">Bifunctional protein GlmU</fullName>
    </recommendedName>
</protein>
<dbReference type="GO" id="GO:0006048">
    <property type="term" value="P:UDP-N-acetylglucosamine biosynthetic process"/>
    <property type="evidence" value="ECO:0007669"/>
    <property type="project" value="UniProtKB-UniPathway"/>
</dbReference>
<dbReference type="Gene3D" id="3.90.550.10">
    <property type="entry name" value="Spore Coat Polysaccharide Biosynthesis Protein SpsA, Chain A"/>
    <property type="match status" value="1"/>
</dbReference>
<proteinExistence type="inferred from homology"/>
<dbReference type="SUPFAM" id="SSF53448">
    <property type="entry name" value="Nucleotide-diphospho-sugar transferases"/>
    <property type="match status" value="1"/>
</dbReference>
<dbReference type="GO" id="GO:0003977">
    <property type="term" value="F:UDP-N-acetylglucosamine diphosphorylase activity"/>
    <property type="evidence" value="ECO:0007669"/>
    <property type="project" value="InterPro"/>
</dbReference>
<dbReference type="UniPathway" id="UPA00113">
    <property type="reaction ID" value="UER00532"/>
</dbReference>
<organism evidence="6 7">
    <name type="scientific">Candidatus Argoarchaeum ethanivorans</name>
    <dbReference type="NCBI Taxonomy" id="2608793"/>
    <lineage>
        <taxon>Archaea</taxon>
        <taxon>Methanobacteriati</taxon>
        <taxon>Methanobacteriota</taxon>
        <taxon>Stenosarchaea group</taxon>
        <taxon>Methanomicrobia</taxon>
        <taxon>Methanosarcinales</taxon>
        <taxon>Methanosarcinales incertae sedis</taxon>
        <taxon>GOM Arc I cluster</taxon>
        <taxon>Candidatus Argoarchaeum</taxon>
    </lineage>
</organism>
<name>A0A811T7I0_9EURY</name>
<dbReference type="NCBIfam" id="TIGR03992">
    <property type="entry name" value="Arch_glmU"/>
    <property type="match status" value="1"/>
</dbReference>
<dbReference type="Pfam" id="PF00483">
    <property type="entry name" value="NTP_transferase"/>
    <property type="match status" value="1"/>
</dbReference>
<dbReference type="InterPro" id="IPR001451">
    <property type="entry name" value="Hexapep"/>
</dbReference>
<dbReference type="AlphaFoldDB" id="A0A811T7I0"/>
<evidence type="ECO:0000313" key="7">
    <source>
        <dbReference type="Proteomes" id="UP000610373"/>
    </source>
</evidence>
<dbReference type="InterPro" id="IPR011004">
    <property type="entry name" value="Trimer_LpxA-like_sf"/>
</dbReference>
<sequence length="400" mass="43718">MKAIILAAGEGIRCRPLTFTRPKVMLPIANKPMIEYVVRALYDNEIVDIIMVVGYAKERIMNYFGNGKDFDLNIEYVEQKQQLGTAHAIDQVKDLVDDEFLVLNGDNLVSAETIADLIKRHEGGISILTAASVNATEYAIVEETNTKVKKIVEGQKLKKVSNINTGIYILNPDIFGAISETLQSNLGEFGITDSIQKMVDEGYNVHAYKTNHTWMDVAHSWNMLDLNARILEDISRSVHGTIHGTIKGQVTVGSNSTVRWGSYITGPVTIGKNCDIGANVVIAPSTSIGDNVTIEPFTYIRNSVIFNNVYIGSQSTIKNSIIAENNIIGSHFITDTGKNLLIELGGNLYHADELGTILGDSNSIGGDVSMMAGTLVGTECRIETGTVIRKQIPNHSLVMQ</sequence>
<dbReference type="Proteomes" id="UP000610373">
    <property type="component" value="Unassembled WGS sequence"/>
</dbReference>
<dbReference type="GO" id="GO:0019134">
    <property type="term" value="F:glucosamine-1-phosphate N-acetyltransferase activity"/>
    <property type="evidence" value="ECO:0007669"/>
    <property type="project" value="InterPro"/>
</dbReference>
<evidence type="ECO:0000256" key="2">
    <source>
        <dbReference type="ARBA" id="ARBA00007947"/>
    </source>
</evidence>
<dbReference type="Gene3D" id="2.160.10.10">
    <property type="entry name" value="Hexapeptide repeat proteins"/>
    <property type="match status" value="2"/>
</dbReference>
<comment type="similarity">
    <text evidence="2">In the N-terminal section; belongs to the N-acetylglucosamine-1-phosphate uridyltransferase family.</text>
</comment>
<dbReference type="CDD" id="cd04181">
    <property type="entry name" value="NTP_transferase"/>
    <property type="match status" value="1"/>
</dbReference>
<evidence type="ECO:0000313" key="6">
    <source>
        <dbReference type="EMBL" id="CAD6490805.1"/>
    </source>
</evidence>
<evidence type="ECO:0000256" key="3">
    <source>
        <dbReference type="ARBA" id="ARBA00013414"/>
    </source>
</evidence>
<evidence type="ECO:0000259" key="5">
    <source>
        <dbReference type="Pfam" id="PF25087"/>
    </source>
</evidence>
<dbReference type="InterPro" id="IPR023915">
    <property type="entry name" value="Bifunctiontional_GlmU_arc-type"/>
</dbReference>
<dbReference type="PANTHER" id="PTHR42883">
    <property type="entry name" value="GLUCOSE-1-PHOSPHATE THYMIDYLTRANSFERASE"/>
    <property type="match status" value="1"/>
</dbReference>
<dbReference type="SUPFAM" id="SSF51161">
    <property type="entry name" value="Trimeric LpxA-like enzymes"/>
    <property type="match status" value="1"/>
</dbReference>
<feature type="domain" description="Nucleotidyl transferase" evidence="4">
    <location>
        <begin position="2"/>
        <end position="230"/>
    </location>
</feature>
<dbReference type="InterPro" id="IPR056729">
    <property type="entry name" value="GMPPB_C"/>
</dbReference>
<gene>
    <name evidence="6" type="primary">glmU_1</name>
    <name evidence="6" type="ORF">CHKLHMKO_00017</name>
</gene>
<evidence type="ECO:0000259" key="4">
    <source>
        <dbReference type="Pfam" id="PF00483"/>
    </source>
</evidence>
<dbReference type="EMBL" id="CAJHIO010000001">
    <property type="protein sequence ID" value="CAD6490805.1"/>
    <property type="molecule type" value="Genomic_DNA"/>
</dbReference>
<dbReference type="PANTHER" id="PTHR42883:SF3">
    <property type="entry name" value="BIFUNCTIONAL PROTEIN GLMU"/>
    <property type="match status" value="1"/>
</dbReference>
<comment type="similarity">
    <text evidence="1">In the C-terminal section; belongs to the transferase hexapeptide repeat family.</text>
</comment>
<comment type="caution">
    <text evidence="6">The sequence shown here is derived from an EMBL/GenBank/DDBJ whole genome shotgun (WGS) entry which is preliminary data.</text>
</comment>
<dbReference type="Pfam" id="PF25087">
    <property type="entry name" value="GMPPB_C"/>
    <property type="match status" value="1"/>
</dbReference>
<accession>A0A811T7I0</accession>
<feature type="domain" description="Mannose-1-phosphate guanyltransferase C-terminal" evidence="5">
    <location>
        <begin position="264"/>
        <end position="331"/>
    </location>
</feature>
<reference evidence="6" key="1">
    <citation type="submission" date="2020-10" db="EMBL/GenBank/DDBJ databases">
        <authorList>
            <person name="Hahn C.J."/>
            <person name="Laso-Perez R."/>
            <person name="Vulcano F."/>
            <person name="Vaziourakis K.-M."/>
            <person name="Stokke R."/>
            <person name="Steen I.H."/>
            <person name="Teske A."/>
            <person name="Boetius A."/>
            <person name="Liebeke M."/>
            <person name="Amann R."/>
            <person name="Knittel K."/>
        </authorList>
    </citation>
    <scope>NUCLEOTIDE SEQUENCE</scope>
    <source>
        <strain evidence="6">Gfbio:e3339647-f889-4370-9287-4fb5cb688e4c:AG392O15_GoMArc1</strain>
    </source>
</reference>